<dbReference type="OrthoDB" id="387657at2759"/>
<keyword evidence="12 14" id="KW-0472">Membrane</keyword>
<dbReference type="PANTHER" id="PTHR16320:SF24">
    <property type="entry name" value="PHOSPHODIESTERASE, PUTATIVE-RELATED"/>
    <property type="match status" value="1"/>
</dbReference>
<dbReference type="Gene3D" id="3.60.10.10">
    <property type="entry name" value="Endonuclease/exonuclease/phosphatase"/>
    <property type="match status" value="1"/>
</dbReference>
<evidence type="ECO:0000313" key="17">
    <source>
        <dbReference type="Proteomes" id="UP000813385"/>
    </source>
</evidence>
<evidence type="ECO:0000256" key="12">
    <source>
        <dbReference type="ARBA" id="ARBA00023136"/>
    </source>
</evidence>
<keyword evidence="16" id="KW-0255">Endonuclease</keyword>
<proteinExistence type="inferred from homology"/>
<evidence type="ECO:0000313" key="16">
    <source>
        <dbReference type="EMBL" id="KAH7358828.1"/>
    </source>
</evidence>
<dbReference type="Pfam" id="PF03372">
    <property type="entry name" value="Exo_endo_phos"/>
    <property type="match status" value="1"/>
</dbReference>
<evidence type="ECO:0000256" key="3">
    <source>
        <dbReference type="ARBA" id="ARBA00004991"/>
    </source>
</evidence>
<evidence type="ECO:0000256" key="5">
    <source>
        <dbReference type="ARBA" id="ARBA00022692"/>
    </source>
</evidence>
<dbReference type="GO" id="GO:0006665">
    <property type="term" value="P:sphingolipid metabolic process"/>
    <property type="evidence" value="ECO:0007669"/>
    <property type="project" value="UniProtKB-KW"/>
</dbReference>
<keyword evidence="11" id="KW-0443">Lipid metabolism</keyword>
<dbReference type="PANTHER" id="PTHR16320">
    <property type="entry name" value="SPHINGOMYELINASE FAMILY MEMBER"/>
    <property type="match status" value="1"/>
</dbReference>
<dbReference type="GO" id="GO:0004767">
    <property type="term" value="F:sphingomyelin phosphodiesterase activity"/>
    <property type="evidence" value="ECO:0007669"/>
    <property type="project" value="InterPro"/>
</dbReference>
<evidence type="ECO:0000256" key="4">
    <source>
        <dbReference type="ARBA" id="ARBA00006335"/>
    </source>
</evidence>
<feature type="transmembrane region" description="Helical" evidence="14">
    <location>
        <begin position="512"/>
        <end position="536"/>
    </location>
</feature>
<accession>A0A8K0TI45</accession>
<dbReference type="InterPro" id="IPR005135">
    <property type="entry name" value="Endo/exonuclease/phosphatase"/>
</dbReference>
<keyword evidence="17" id="KW-1185">Reference proteome</keyword>
<keyword evidence="8" id="KW-0460">Magnesium</keyword>
<evidence type="ECO:0000256" key="13">
    <source>
        <dbReference type="SAM" id="MobiDB-lite"/>
    </source>
</evidence>
<dbReference type="InterPro" id="IPR036691">
    <property type="entry name" value="Endo/exonu/phosph_ase_sf"/>
</dbReference>
<keyword evidence="16" id="KW-0540">Nuclease</keyword>
<sequence length="575" mass="63792">MDPPPSEINVLTLNCWGLKFISKLRAERITEIGRRIASSDPAPHVVAFQELFTQDDYRAVRLETRRLLPYAKFYASGPFGGGLAILSRWPIEESTMFRYPLNGRPAAFWRGDWYVGKGVACAKIRYGPGRRDIIEVFNTHTHAPYEESYSCHRLAQSWEIAKLLRAACDRGHLVLGLGDFNMRPGSLHHRIITAHAPVRDAWRVLHPDSSLGAADDPLELTRRRPIPTAEFNILENGATSDGPYCTWRWTAKQQKLLGRKGEPCIVPPHVVDRKGKRLDYIFLGDGRRHVSSDPDLPGPAPAGGWVVKTAKVGMMDPHPVLGCSLSDHFSVEATIAFHVPDSIPRSRPLSSALMSSHNNLQQETDYTSSAAALTTPKDGTFLAGAYLESPTASEHHLPDRLSLTQTNTHNEDPSSSSPDSLPTTAAGLSPPQDPKLIRPDLSLQLSAHPPASSDNDPFPASTYDEILLSLHAYTARERSQQRWRTYHFLFWLLAWPASLAGVWFVPRNFVSFILLLVVPPGLVAGTVDGLMALLFFNSELRALREFEWEVTNAKAVAAGGASHDEDDEMVVEKAW</sequence>
<keyword evidence="9" id="KW-0746">Sphingolipid metabolism</keyword>
<evidence type="ECO:0000256" key="9">
    <source>
        <dbReference type="ARBA" id="ARBA00022919"/>
    </source>
</evidence>
<evidence type="ECO:0000256" key="6">
    <source>
        <dbReference type="ARBA" id="ARBA00022723"/>
    </source>
</evidence>
<dbReference type="InterPro" id="IPR038772">
    <property type="entry name" value="Sph/SMPD2-like"/>
</dbReference>
<protein>
    <submittedName>
        <fullName evidence="16">Endonuclease/exonuclease/phosphatase</fullName>
    </submittedName>
</protein>
<evidence type="ECO:0000256" key="7">
    <source>
        <dbReference type="ARBA" id="ARBA00022801"/>
    </source>
</evidence>
<dbReference type="GO" id="GO:0016020">
    <property type="term" value="C:membrane"/>
    <property type="evidence" value="ECO:0007669"/>
    <property type="project" value="UniProtKB-SubCell"/>
</dbReference>
<dbReference type="AlphaFoldDB" id="A0A8K0TI45"/>
<dbReference type="EMBL" id="JAGPXD010000004">
    <property type="protein sequence ID" value="KAH7358828.1"/>
    <property type="molecule type" value="Genomic_DNA"/>
</dbReference>
<keyword evidence="5 14" id="KW-0812">Transmembrane</keyword>
<evidence type="ECO:0000256" key="14">
    <source>
        <dbReference type="SAM" id="Phobius"/>
    </source>
</evidence>
<evidence type="ECO:0000259" key="15">
    <source>
        <dbReference type="Pfam" id="PF03372"/>
    </source>
</evidence>
<evidence type="ECO:0000256" key="1">
    <source>
        <dbReference type="ARBA" id="ARBA00004141"/>
    </source>
</evidence>
<feature type="domain" description="Endonuclease/exonuclease/phosphatase" evidence="15">
    <location>
        <begin position="11"/>
        <end position="328"/>
    </location>
</feature>
<name>A0A8K0TI45_9PEZI</name>
<evidence type="ECO:0000256" key="11">
    <source>
        <dbReference type="ARBA" id="ARBA00023098"/>
    </source>
</evidence>
<dbReference type="FunFam" id="3.60.10.10:FF:000059">
    <property type="entry name" value="Inositol phosphosphingolipids phospholipase C"/>
    <property type="match status" value="1"/>
</dbReference>
<evidence type="ECO:0000256" key="2">
    <source>
        <dbReference type="ARBA" id="ARBA00004760"/>
    </source>
</evidence>
<dbReference type="SUPFAM" id="SSF56219">
    <property type="entry name" value="DNase I-like"/>
    <property type="match status" value="1"/>
</dbReference>
<comment type="pathway">
    <text evidence="2">Lipid metabolism; sphingolipid metabolism.</text>
</comment>
<comment type="similarity">
    <text evidence="4">Belongs to the neutral sphingomyelinase family.</text>
</comment>
<keyword evidence="10 14" id="KW-1133">Transmembrane helix</keyword>
<organism evidence="16 17">
    <name type="scientific">Plectosphaerella cucumerina</name>
    <dbReference type="NCBI Taxonomy" id="40658"/>
    <lineage>
        <taxon>Eukaryota</taxon>
        <taxon>Fungi</taxon>
        <taxon>Dikarya</taxon>
        <taxon>Ascomycota</taxon>
        <taxon>Pezizomycotina</taxon>
        <taxon>Sordariomycetes</taxon>
        <taxon>Hypocreomycetidae</taxon>
        <taxon>Glomerellales</taxon>
        <taxon>Plectosphaerellaceae</taxon>
        <taxon>Plectosphaerella</taxon>
    </lineage>
</organism>
<feature type="region of interest" description="Disordered" evidence="13">
    <location>
        <begin position="404"/>
        <end position="433"/>
    </location>
</feature>
<evidence type="ECO:0000256" key="8">
    <source>
        <dbReference type="ARBA" id="ARBA00022842"/>
    </source>
</evidence>
<keyword evidence="7" id="KW-0378">Hydrolase</keyword>
<dbReference type="GO" id="GO:0004519">
    <property type="term" value="F:endonuclease activity"/>
    <property type="evidence" value="ECO:0007669"/>
    <property type="project" value="UniProtKB-KW"/>
</dbReference>
<comment type="caution">
    <text evidence="16">The sequence shown here is derived from an EMBL/GenBank/DDBJ whole genome shotgun (WGS) entry which is preliminary data.</text>
</comment>
<keyword evidence="6" id="KW-0479">Metal-binding</keyword>
<evidence type="ECO:0000256" key="10">
    <source>
        <dbReference type="ARBA" id="ARBA00022989"/>
    </source>
</evidence>
<comment type="subcellular location">
    <subcellularLocation>
        <location evidence="1">Membrane</location>
        <topology evidence="1">Multi-pass membrane protein</topology>
    </subcellularLocation>
</comment>
<dbReference type="Proteomes" id="UP000813385">
    <property type="component" value="Unassembled WGS sequence"/>
</dbReference>
<reference evidence="16" key="1">
    <citation type="journal article" date="2021" name="Nat. Commun.">
        <title>Genetic determinants of endophytism in the Arabidopsis root mycobiome.</title>
        <authorList>
            <person name="Mesny F."/>
            <person name="Miyauchi S."/>
            <person name="Thiergart T."/>
            <person name="Pickel B."/>
            <person name="Atanasova L."/>
            <person name="Karlsson M."/>
            <person name="Huettel B."/>
            <person name="Barry K.W."/>
            <person name="Haridas S."/>
            <person name="Chen C."/>
            <person name="Bauer D."/>
            <person name="Andreopoulos W."/>
            <person name="Pangilinan J."/>
            <person name="LaButti K."/>
            <person name="Riley R."/>
            <person name="Lipzen A."/>
            <person name="Clum A."/>
            <person name="Drula E."/>
            <person name="Henrissat B."/>
            <person name="Kohler A."/>
            <person name="Grigoriev I.V."/>
            <person name="Martin F.M."/>
            <person name="Hacquard S."/>
        </authorList>
    </citation>
    <scope>NUCLEOTIDE SEQUENCE</scope>
    <source>
        <strain evidence="16">MPI-CAGE-AT-0016</strain>
    </source>
</reference>
<feature type="transmembrane region" description="Helical" evidence="14">
    <location>
        <begin position="486"/>
        <end position="506"/>
    </location>
</feature>
<dbReference type="GO" id="GO:0046872">
    <property type="term" value="F:metal ion binding"/>
    <property type="evidence" value="ECO:0007669"/>
    <property type="project" value="UniProtKB-KW"/>
</dbReference>
<gene>
    <name evidence="16" type="ORF">B0T11DRAFT_330574</name>
</gene>
<comment type="pathway">
    <text evidence="3">Sphingolipid metabolism.</text>
</comment>